<keyword evidence="3" id="KW-1185">Reference proteome</keyword>
<reference evidence="2 3" key="1">
    <citation type="submission" date="2024-09" db="EMBL/GenBank/DDBJ databases">
        <title>T2T genomes of carrot and Alternaria dauci and their utility for understanding host-pathogen interaction during carrot leaf blight disease.</title>
        <authorList>
            <person name="Liu W."/>
            <person name="Xu S."/>
            <person name="Ou C."/>
            <person name="Liu X."/>
            <person name="Zhuang F."/>
            <person name="Deng X.W."/>
        </authorList>
    </citation>
    <scope>NUCLEOTIDE SEQUENCE [LARGE SCALE GENOMIC DNA]</scope>
    <source>
        <strain evidence="2 3">A2016</strain>
    </source>
</reference>
<comment type="caution">
    <text evidence="2">The sequence shown here is derived from an EMBL/GenBank/DDBJ whole genome shotgun (WGS) entry which is preliminary data.</text>
</comment>
<name>A0ABR3UYZ9_9PLEO</name>
<evidence type="ECO:0000313" key="3">
    <source>
        <dbReference type="Proteomes" id="UP001578633"/>
    </source>
</evidence>
<evidence type="ECO:0000313" key="2">
    <source>
        <dbReference type="EMBL" id="KAL1801668.1"/>
    </source>
</evidence>
<organism evidence="2 3">
    <name type="scientific">Alternaria dauci</name>
    <dbReference type="NCBI Taxonomy" id="48095"/>
    <lineage>
        <taxon>Eukaryota</taxon>
        <taxon>Fungi</taxon>
        <taxon>Dikarya</taxon>
        <taxon>Ascomycota</taxon>
        <taxon>Pezizomycotina</taxon>
        <taxon>Dothideomycetes</taxon>
        <taxon>Pleosporomycetidae</taxon>
        <taxon>Pleosporales</taxon>
        <taxon>Pleosporineae</taxon>
        <taxon>Pleosporaceae</taxon>
        <taxon>Alternaria</taxon>
        <taxon>Alternaria sect. Porri</taxon>
    </lineage>
</organism>
<gene>
    <name evidence="2" type="ORF">ACET3X_002010</name>
</gene>
<proteinExistence type="predicted"/>
<dbReference type="EMBL" id="JBHGVX010000001">
    <property type="protein sequence ID" value="KAL1801668.1"/>
    <property type="molecule type" value="Genomic_DNA"/>
</dbReference>
<protein>
    <submittedName>
        <fullName evidence="2">Uncharacterized protein</fullName>
    </submittedName>
</protein>
<dbReference type="GeneID" id="96082332"/>
<dbReference type="Proteomes" id="UP001578633">
    <property type="component" value="Chromosome 1"/>
</dbReference>
<dbReference type="RefSeq" id="XP_069312252.1">
    <property type="nucleotide sequence ID" value="XM_069447366.1"/>
</dbReference>
<evidence type="ECO:0000256" key="1">
    <source>
        <dbReference type="SAM" id="MobiDB-lite"/>
    </source>
</evidence>
<feature type="region of interest" description="Disordered" evidence="1">
    <location>
        <begin position="42"/>
        <end position="61"/>
    </location>
</feature>
<accession>A0ABR3UYZ9</accession>
<sequence length="278" mass="31329">MFFSRVPNTASIASSDSDMSIIDDFDEPEDFVVISPDYHPDHDVAGHSARSSSSEPSDRTAMAEYSQAKQNLLEQVSKTLFSHENSSVNRPQGRKHVAAIETCRHHLRFSHCDMACNGPTKCDGCVSLIAGLETLANCAREWSCDSRPFRENISRILHRLYGLPFRFQPGLYGVIDALVKDWPTADQENFEAWGFKVSAVLWLLCIGVQGLTRGLQEGKEWRLLLIDAECAWYQKQVVAEEYEEAVEDIQRFADVLRKWGTDVVVQQRTQSSATPDVL</sequence>